<dbReference type="Pfam" id="PF17289">
    <property type="entry name" value="Terminase_6C"/>
    <property type="match status" value="1"/>
</dbReference>
<proteinExistence type="predicted"/>
<sequence length="422" mass="46519">MSEMFNKIADALENSWLTQARPNQLPPDGDWSIWAIIAGRGFGKTRAAAEFVSAEIESGRARRVGLVGSTASDTRDVMVAGESGLLSIGPEWSRPQYEPSKRLLTYTNGAIAMTFSAEEPNRLRGPAHDLIWADEICAWSNLQETYDMMMMGLRLGKRPRLVISTTPRPLKILKDILSREGQDVAVSRGSTHENRDNLAPSFVNSIIKKYEGTRLGRQELDAELLEDTPGALWNRDLIERARISVDAVPEMTRVVVAIDPAISNNEDSDETGIVVAGLGVDGKGYILRDASGRYAPVEWARIAVALYHEHRADRIVAEVNQGGAMVETTVRAVDPNVSYRPVHASRGKITRAEPVSALFEQNRVHLVGAFPALEDQMSSFAPGVAGSPDRLDAMVWAITDLMIQPQMPNWGLYELARRGELF</sequence>
<dbReference type="Proteomes" id="UP000236286">
    <property type="component" value="Unassembled WGS sequence"/>
</dbReference>
<evidence type="ECO:0000256" key="1">
    <source>
        <dbReference type="ARBA" id="ARBA00022612"/>
    </source>
</evidence>
<comment type="caution">
    <text evidence="3">The sequence shown here is derived from an EMBL/GenBank/DDBJ whole genome shotgun (WGS) entry which is preliminary data.</text>
</comment>
<keyword evidence="3" id="KW-0547">Nucleotide-binding</keyword>
<protein>
    <submittedName>
        <fullName evidence="3">ATP-binding protein</fullName>
    </submittedName>
</protein>
<organism evidence="3 4">
    <name type="scientific">Methylocella silvestris</name>
    <dbReference type="NCBI Taxonomy" id="199596"/>
    <lineage>
        <taxon>Bacteria</taxon>
        <taxon>Pseudomonadati</taxon>
        <taxon>Pseudomonadota</taxon>
        <taxon>Alphaproteobacteria</taxon>
        <taxon>Hyphomicrobiales</taxon>
        <taxon>Beijerinckiaceae</taxon>
        <taxon>Methylocella</taxon>
    </lineage>
</organism>
<dbReference type="Gene3D" id="3.30.420.240">
    <property type="match status" value="1"/>
</dbReference>
<dbReference type="InterPro" id="IPR027417">
    <property type="entry name" value="P-loop_NTPase"/>
</dbReference>
<reference evidence="3 4" key="1">
    <citation type="submission" date="2017-10" db="EMBL/GenBank/DDBJ databases">
        <title>Genome announcement of Methylocella silvestris TVC from permafrost.</title>
        <authorList>
            <person name="Wang J."/>
            <person name="Geng K."/>
            <person name="Ul-Haque F."/>
            <person name="Crombie A.T."/>
            <person name="Street L.E."/>
            <person name="Wookey P.A."/>
            <person name="Murrell J.C."/>
            <person name="Pratscher J."/>
        </authorList>
    </citation>
    <scope>NUCLEOTIDE SEQUENCE [LARGE SCALE GENOMIC DNA]</scope>
    <source>
        <strain evidence="3 4">TVC</strain>
    </source>
</reference>
<evidence type="ECO:0000313" key="4">
    <source>
        <dbReference type="Proteomes" id="UP000236286"/>
    </source>
</evidence>
<dbReference type="Gene3D" id="3.40.50.300">
    <property type="entry name" value="P-loop containing nucleotide triphosphate hydrolases"/>
    <property type="match status" value="1"/>
</dbReference>
<name>A0A2J7TLJ4_METSI</name>
<dbReference type="RefSeq" id="WP_102841951.1">
    <property type="nucleotide sequence ID" value="NZ_PDZR01000001.1"/>
</dbReference>
<dbReference type="GO" id="GO:0005524">
    <property type="term" value="F:ATP binding"/>
    <property type="evidence" value="ECO:0007669"/>
    <property type="project" value="UniProtKB-KW"/>
</dbReference>
<dbReference type="InterPro" id="IPR035421">
    <property type="entry name" value="Terminase_6C"/>
</dbReference>
<evidence type="ECO:0000259" key="2">
    <source>
        <dbReference type="Pfam" id="PF17289"/>
    </source>
</evidence>
<keyword evidence="1" id="KW-1188">Viral release from host cell</keyword>
<dbReference type="OrthoDB" id="4519042at2"/>
<keyword evidence="3" id="KW-0067">ATP-binding</keyword>
<dbReference type="Pfam" id="PF03237">
    <property type="entry name" value="Terminase_6N"/>
    <property type="match status" value="1"/>
</dbReference>
<gene>
    <name evidence="3" type="ORF">CR492_01645</name>
</gene>
<dbReference type="AlphaFoldDB" id="A0A2J7TLJ4"/>
<dbReference type="EMBL" id="PDZR01000001">
    <property type="protein sequence ID" value="PNG27643.1"/>
    <property type="molecule type" value="Genomic_DNA"/>
</dbReference>
<evidence type="ECO:0000313" key="3">
    <source>
        <dbReference type="EMBL" id="PNG27643.1"/>
    </source>
</evidence>
<feature type="domain" description="Terminase large subunit gp17-like C-terminal" evidence="2">
    <location>
        <begin position="257"/>
        <end position="399"/>
    </location>
</feature>
<accession>A0A2J7TLJ4</accession>